<evidence type="ECO:0000313" key="4">
    <source>
        <dbReference type="Proteomes" id="UP000823882"/>
    </source>
</evidence>
<accession>A0A9D2NZD9</accession>
<protein>
    <submittedName>
        <fullName evidence="3">Uncharacterized protein</fullName>
    </submittedName>
</protein>
<keyword evidence="2" id="KW-1133">Transmembrane helix</keyword>
<reference evidence="3" key="2">
    <citation type="submission" date="2021-04" db="EMBL/GenBank/DDBJ databases">
        <authorList>
            <person name="Gilroy R."/>
        </authorList>
    </citation>
    <scope>NUCLEOTIDE SEQUENCE</scope>
    <source>
        <strain evidence="3">CHK186-1790</strain>
    </source>
</reference>
<feature type="transmembrane region" description="Helical" evidence="2">
    <location>
        <begin position="169"/>
        <end position="188"/>
    </location>
</feature>
<proteinExistence type="predicted"/>
<organism evidence="3 4">
    <name type="scientific">Candidatus Intestinimonas pullistercoris</name>
    <dbReference type="NCBI Taxonomy" id="2838623"/>
    <lineage>
        <taxon>Bacteria</taxon>
        <taxon>Bacillati</taxon>
        <taxon>Bacillota</taxon>
        <taxon>Clostridia</taxon>
        <taxon>Eubacteriales</taxon>
        <taxon>Intestinimonas</taxon>
    </lineage>
</organism>
<name>A0A9D2NZD9_9FIRM</name>
<keyword evidence="2" id="KW-0812">Transmembrane</keyword>
<feature type="region of interest" description="Disordered" evidence="1">
    <location>
        <begin position="283"/>
        <end position="304"/>
    </location>
</feature>
<evidence type="ECO:0000256" key="1">
    <source>
        <dbReference type="SAM" id="MobiDB-lite"/>
    </source>
</evidence>
<feature type="transmembrane region" description="Helical" evidence="2">
    <location>
        <begin position="39"/>
        <end position="62"/>
    </location>
</feature>
<evidence type="ECO:0000256" key="2">
    <source>
        <dbReference type="SAM" id="Phobius"/>
    </source>
</evidence>
<feature type="transmembrane region" description="Helical" evidence="2">
    <location>
        <begin position="256"/>
        <end position="275"/>
    </location>
</feature>
<feature type="transmembrane region" description="Helical" evidence="2">
    <location>
        <begin position="139"/>
        <end position="157"/>
    </location>
</feature>
<dbReference type="EMBL" id="DWWJ01000079">
    <property type="protein sequence ID" value="HJC40732.1"/>
    <property type="molecule type" value="Genomic_DNA"/>
</dbReference>
<comment type="caution">
    <text evidence="3">The sequence shown here is derived from an EMBL/GenBank/DDBJ whole genome shotgun (WGS) entry which is preliminary data.</text>
</comment>
<sequence length="304" mass="31713">MRKEFLLPALALGGGLAGLALRLWELSSAFEADTGLPVAGAPATLVLAGFSAAVLLALVLLCRGTGRGFQGSYDEAFQAAGSTPYLTVMVAAAFLMAGSGVLLLAQAGGVLSESLAASAGTGLGLSGLFQLLLSVGRELLLAILALASAASLFLLGKNNYKGEGKGERSGCLLTPAYTACVWLIVSYLDHSGDPIVLDYVYQLFAVVAAVLGSYFLAGFGYQRPKGFPAAFFSLAAMYFCLVTLADRHTPAELLLYVGYFLYFAGSVHVLLAHLARPLGPRMPGGKRLAHTEKPLNQEETPDEG</sequence>
<reference evidence="3" key="1">
    <citation type="journal article" date="2021" name="PeerJ">
        <title>Extensive microbial diversity within the chicken gut microbiome revealed by metagenomics and culture.</title>
        <authorList>
            <person name="Gilroy R."/>
            <person name="Ravi A."/>
            <person name="Getino M."/>
            <person name="Pursley I."/>
            <person name="Horton D.L."/>
            <person name="Alikhan N.F."/>
            <person name="Baker D."/>
            <person name="Gharbi K."/>
            <person name="Hall N."/>
            <person name="Watson M."/>
            <person name="Adriaenssens E.M."/>
            <person name="Foster-Nyarko E."/>
            <person name="Jarju S."/>
            <person name="Secka A."/>
            <person name="Antonio M."/>
            <person name="Oren A."/>
            <person name="Chaudhuri R.R."/>
            <person name="La Ragione R."/>
            <person name="Hildebrand F."/>
            <person name="Pallen M.J."/>
        </authorList>
    </citation>
    <scope>NUCLEOTIDE SEQUENCE</scope>
    <source>
        <strain evidence="3">CHK186-1790</strain>
    </source>
</reference>
<evidence type="ECO:0000313" key="3">
    <source>
        <dbReference type="EMBL" id="HJC40732.1"/>
    </source>
</evidence>
<gene>
    <name evidence="3" type="ORF">H9701_04185</name>
</gene>
<keyword evidence="2" id="KW-0472">Membrane</keyword>
<feature type="transmembrane region" description="Helical" evidence="2">
    <location>
        <begin position="83"/>
        <end position="105"/>
    </location>
</feature>
<feature type="transmembrane region" description="Helical" evidence="2">
    <location>
        <begin position="200"/>
        <end position="219"/>
    </location>
</feature>
<feature type="transmembrane region" description="Helical" evidence="2">
    <location>
        <begin position="226"/>
        <end position="244"/>
    </location>
</feature>
<dbReference type="Proteomes" id="UP000823882">
    <property type="component" value="Unassembled WGS sequence"/>
</dbReference>
<dbReference type="AlphaFoldDB" id="A0A9D2NZD9"/>